<keyword evidence="2" id="KW-1185">Reference proteome</keyword>
<dbReference type="EMBL" id="CABPRJ010001443">
    <property type="protein sequence ID" value="VVC37191.1"/>
    <property type="molecule type" value="Genomic_DNA"/>
</dbReference>
<evidence type="ECO:0000313" key="1">
    <source>
        <dbReference type="EMBL" id="VVC37191.1"/>
    </source>
</evidence>
<dbReference type="AlphaFoldDB" id="A0A5E4MXW9"/>
<protein>
    <submittedName>
        <fullName evidence="1">Armadillo-type fold,Armadillo,Armadillo-like helical</fullName>
    </submittedName>
</protein>
<proteinExistence type="predicted"/>
<dbReference type="Gene3D" id="1.25.10.10">
    <property type="entry name" value="Leucine-rich Repeat Variant"/>
    <property type="match status" value="3"/>
</dbReference>
<dbReference type="PANTHER" id="PTHR46241:SF1">
    <property type="entry name" value="OUTER DYNEIN ARM-DOCKING COMPLEX SUBUNIT 2"/>
    <property type="match status" value="1"/>
</dbReference>
<dbReference type="InterPro" id="IPR011989">
    <property type="entry name" value="ARM-like"/>
</dbReference>
<name>A0A5E4MXW9_9HEMI</name>
<evidence type="ECO:0000313" key="2">
    <source>
        <dbReference type="Proteomes" id="UP000325440"/>
    </source>
</evidence>
<accession>A0A5E4MXW9</accession>
<dbReference type="InterPro" id="IPR000225">
    <property type="entry name" value="Armadillo"/>
</dbReference>
<dbReference type="Proteomes" id="UP000325440">
    <property type="component" value="Unassembled WGS sequence"/>
</dbReference>
<dbReference type="SUPFAM" id="SSF48371">
    <property type="entry name" value="ARM repeat"/>
    <property type="match status" value="2"/>
</dbReference>
<reference evidence="1 2" key="1">
    <citation type="submission" date="2019-08" db="EMBL/GenBank/DDBJ databases">
        <authorList>
            <person name="Alioto T."/>
            <person name="Alioto T."/>
            <person name="Gomez Garrido J."/>
        </authorList>
    </citation>
    <scope>NUCLEOTIDE SEQUENCE [LARGE SCALE GENOMIC DNA]</scope>
</reference>
<dbReference type="PANTHER" id="PTHR46241">
    <property type="entry name" value="ARMADILLO REPEAT-CONTAINING PROTEIN 4 ARMC4"/>
    <property type="match status" value="1"/>
</dbReference>
<gene>
    <name evidence="1" type="ORF">CINCED_3A019660</name>
</gene>
<dbReference type="InterPro" id="IPR016024">
    <property type="entry name" value="ARM-type_fold"/>
</dbReference>
<dbReference type="SMART" id="SM00185">
    <property type="entry name" value="ARM"/>
    <property type="match status" value="4"/>
</dbReference>
<sequence>MAQQYGARCSLCDLDAIKPLLSILLFKKNVILRYLAADTLRNLAHLKRGRKLIRLRGGIDILVHTMDTSKDILSIPAAELISRDRKIVRLVKTCSSILNFLCRSLKSQEALWNSGFINLLPQLLNTSNGEIQISVMSSVAECCRSRPNVVSNKMAELCKVALKDLMQLPRIIGFMLGNYPELAGKSAEILLGMVDDDPSIYDVLLKNEGVQVVCKALQKFYNEEEALASIIRLLWKMSLDVKCRQAIERQGVINDLLQLLSYKSDERQIGTIRDDLINQVIGYSAGTLCELWKCESLRSQLKYDAIPKCLELLKSSLDSLVLTHVCNALAKGSTDSDCMDMINEANGFRFVVVLLPSLEVYEFDKYDDFYKPETIIAAAECLTMMIVNNPDQDNYYKGMFDALCDLADLLTHKNLDIVAAACRLVEVAATPFEYNIHVMAGAGAIENLANLISTEHTKLRANLCRAMGKCCSGGSTAHILGCKNVLEQLLTYTKSKHQIVRDNVPLALSGISEDPLNCVKIESLGFLPFLKQAITSENRETAQAAAACIRNVRKVCTAIGQHQEHKV</sequence>
<dbReference type="OrthoDB" id="1683831at2759"/>
<organism evidence="1 2">
    <name type="scientific">Cinara cedri</name>
    <dbReference type="NCBI Taxonomy" id="506608"/>
    <lineage>
        <taxon>Eukaryota</taxon>
        <taxon>Metazoa</taxon>
        <taxon>Ecdysozoa</taxon>
        <taxon>Arthropoda</taxon>
        <taxon>Hexapoda</taxon>
        <taxon>Insecta</taxon>
        <taxon>Pterygota</taxon>
        <taxon>Neoptera</taxon>
        <taxon>Paraneoptera</taxon>
        <taxon>Hemiptera</taxon>
        <taxon>Sternorrhyncha</taxon>
        <taxon>Aphidomorpha</taxon>
        <taxon>Aphidoidea</taxon>
        <taxon>Aphididae</taxon>
        <taxon>Lachninae</taxon>
        <taxon>Cinara</taxon>
    </lineage>
</organism>